<evidence type="ECO:0000313" key="1">
    <source>
        <dbReference type="EMBL" id="VDP74706.1"/>
    </source>
</evidence>
<keyword evidence="2" id="KW-1185">Reference proteome</keyword>
<proteinExistence type="predicted"/>
<dbReference type="Proteomes" id="UP000269396">
    <property type="component" value="Unassembled WGS sequence"/>
</dbReference>
<organism evidence="1 2">
    <name type="scientific">Schistosoma mattheei</name>
    <dbReference type="NCBI Taxonomy" id="31246"/>
    <lineage>
        <taxon>Eukaryota</taxon>
        <taxon>Metazoa</taxon>
        <taxon>Spiralia</taxon>
        <taxon>Lophotrochozoa</taxon>
        <taxon>Platyhelminthes</taxon>
        <taxon>Trematoda</taxon>
        <taxon>Digenea</taxon>
        <taxon>Strigeidida</taxon>
        <taxon>Schistosomatoidea</taxon>
        <taxon>Schistosomatidae</taxon>
        <taxon>Schistosoma</taxon>
    </lineage>
</organism>
<gene>
    <name evidence="1" type="ORF">SMTD_LOCUS17611</name>
</gene>
<name>A0A183PTC5_9TREM</name>
<protein>
    <submittedName>
        <fullName evidence="1">Uncharacterized protein</fullName>
    </submittedName>
</protein>
<sequence length="98" mass="11416">MGDLMKFVRQQFFDNNWTKSIDPDSLNEEKLECIDASFSHMDVKSKLCLLLAFSNMKQSTVQQVCNDRYQVSSPLSCLRLSRCTIFSFLYNACECFVY</sequence>
<reference evidence="1 2" key="1">
    <citation type="submission" date="2018-11" db="EMBL/GenBank/DDBJ databases">
        <authorList>
            <consortium name="Pathogen Informatics"/>
        </authorList>
    </citation>
    <scope>NUCLEOTIDE SEQUENCE [LARGE SCALE GENOMIC DNA]</scope>
    <source>
        <strain>Denwood</strain>
        <strain evidence="2">Zambia</strain>
    </source>
</reference>
<evidence type="ECO:0000313" key="2">
    <source>
        <dbReference type="Proteomes" id="UP000269396"/>
    </source>
</evidence>
<accession>A0A183PTC5</accession>
<dbReference type="EMBL" id="UZAL01039013">
    <property type="protein sequence ID" value="VDP74706.1"/>
    <property type="molecule type" value="Genomic_DNA"/>
</dbReference>
<dbReference type="AlphaFoldDB" id="A0A183PTC5"/>